<dbReference type="GO" id="GO:0006780">
    <property type="term" value="P:uroporphyrinogen III biosynthetic process"/>
    <property type="evidence" value="ECO:0007669"/>
    <property type="project" value="UniProtKB-UniRule"/>
</dbReference>
<dbReference type="Gene3D" id="3.40.50.10090">
    <property type="match status" value="2"/>
</dbReference>
<accession>A0A4D7QEQ0</accession>
<evidence type="ECO:0000256" key="5">
    <source>
        <dbReference type="ARBA" id="ARBA00023244"/>
    </source>
</evidence>
<keyword evidence="5 9" id="KW-0627">Porphyrin biosynthesis</keyword>
<dbReference type="EMBL" id="CP039865">
    <property type="protein sequence ID" value="QCK85275.1"/>
    <property type="molecule type" value="Genomic_DNA"/>
</dbReference>
<evidence type="ECO:0000256" key="2">
    <source>
        <dbReference type="ARBA" id="ARBA00008133"/>
    </source>
</evidence>
<dbReference type="PANTHER" id="PTHR38042:SF1">
    <property type="entry name" value="UROPORPHYRINOGEN-III SYNTHASE, CHLOROPLASTIC"/>
    <property type="match status" value="1"/>
</dbReference>
<organism evidence="11 12">
    <name type="scientific">Phreatobacter aquaticus</name>
    <dbReference type="NCBI Taxonomy" id="2570229"/>
    <lineage>
        <taxon>Bacteria</taxon>
        <taxon>Pseudomonadati</taxon>
        <taxon>Pseudomonadota</taxon>
        <taxon>Alphaproteobacteria</taxon>
        <taxon>Hyphomicrobiales</taxon>
        <taxon>Phreatobacteraceae</taxon>
        <taxon>Phreatobacter</taxon>
    </lineage>
</organism>
<evidence type="ECO:0000256" key="8">
    <source>
        <dbReference type="ARBA" id="ARBA00048617"/>
    </source>
</evidence>
<comment type="similarity">
    <text evidence="2 9">Belongs to the uroporphyrinogen-III synthase family.</text>
</comment>
<dbReference type="PANTHER" id="PTHR38042">
    <property type="entry name" value="UROPORPHYRINOGEN-III SYNTHASE, CHLOROPLASTIC"/>
    <property type="match status" value="1"/>
</dbReference>
<dbReference type="EC" id="4.2.1.75" evidence="3 9"/>
<dbReference type="KEGG" id="paqt:E8L99_05500"/>
<protein>
    <recommendedName>
        <fullName evidence="7 9">Uroporphyrinogen-III synthase</fullName>
        <ecNumber evidence="3 9">4.2.1.75</ecNumber>
    </recommendedName>
</protein>
<evidence type="ECO:0000256" key="9">
    <source>
        <dbReference type="RuleBase" id="RU366031"/>
    </source>
</evidence>
<evidence type="ECO:0000256" key="4">
    <source>
        <dbReference type="ARBA" id="ARBA00023239"/>
    </source>
</evidence>
<dbReference type="SUPFAM" id="SSF69618">
    <property type="entry name" value="HemD-like"/>
    <property type="match status" value="1"/>
</dbReference>
<evidence type="ECO:0000313" key="12">
    <source>
        <dbReference type="Proteomes" id="UP000298588"/>
    </source>
</evidence>
<dbReference type="InterPro" id="IPR039793">
    <property type="entry name" value="UROS/Hem4"/>
</dbReference>
<evidence type="ECO:0000256" key="1">
    <source>
        <dbReference type="ARBA" id="ARBA00004772"/>
    </source>
</evidence>
<evidence type="ECO:0000313" key="11">
    <source>
        <dbReference type="EMBL" id="QCK85275.1"/>
    </source>
</evidence>
<sequence length="239" mass="24802">MSGRGSVLVTRPEPEARRTAEKLAALGWQPIVAPLMVAQAMPDSPPMTGFDAVAMTSARAVEYMRAADRAALADLPAFAVGARTADAMRSAGFRHVASADGDVTALAALIAGSGMKAGGRVAHIGGQDRAGDLSGLVAISGIKVETIAVYRMAPVTELPEIAHRALEDGSIVAIVHYSPRSAEIFRDLICADRLIGAAARARHVCLSSQVAEPLRTVFGATITIAREPNEPSLLEALGA</sequence>
<proteinExistence type="inferred from homology"/>
<keyword evidence="4 9" id="KW-0456">Lyase</keyword>
<feature type="domain" description="Tetrapyrrole biosynthesis uroporphyrinogen III synthase" evidence="10">
    <location>
        <begin position="18"/>
        <end position="234"/>
    </location>
</feature>
<dbReference type="InterPro" id="IPR036108">
    <property type="entry name" value="4pyrrol_syn_uPrphyn_synt_sf"/>
</dbReference>
<reference evidence="11 12" key="1">
    <citation type="submission" date="2019-04" db="EMBL/GenBank/DDBJ databases">
        <title>Phreatobacter aquaticus sp. nov.</title>
        <authorList>
            <person name="Choi A."/>
            <person name="Baek K."/>
        </authorList>
    </citation>
    <scope>NUCLEOTIDE SEQUENCE [LARGE SCALE GENOMIC DNA]</scope>
    <source>
        <strain evidence="11 12">NMCR1094</strain>
    </source>
</reference>
<keyword evidence="12" id="KW-1185">Reference proteome</keyword>
<dbReference type="RefSeq" id="WP_137098609.1">
    <property type="nucleotide sequence ID" value="NZ_CP039865.1"/>
</dbReference>
<evidence type="ECO:0000259" key="10">
    <source>
        <dbReference type="Pfam" id="PF02602"/>
    </source>
</evidence>
<comment type="catalytic activity">
    <reaction evidence="8 9">
        <text>hydroxymethylbilane = uroporphyrinogen III + H2O</text>
        <dbReference type="Rhea" id="RHEA:18965"/>
        <dbReference type="ChEBI" id="CHEBI:15377"/>
        <dbReference type="ChEBI" id="CHEBI:57308"/>
        <dbReference type="ChEBI" id="CHEBI:57845"/>
        <dbReference type="EC" id="4.2.1.75"/>
    </reaction>
</comment>
<dbReference type="CDD" id="cd06578">
    <property type="entry name" value="HemD"/>
    <property type="match status" value="1"/>
</dbReference>
<gene>
    <name evidence="11" type="ORF">E8L99_05500</name>
</gene>
<dbReference type="AlphaFoldDB" id="A0A4D7QEQ0"/>
<dbReference type="OrthoDB" id="7163809at2"/>
<dbReference type="Proteomes" id="UP000298588">
    <property type="component" value="Chromosome"/>
</dbReference>
<dbReference type="InterPro" id="IPR003754">
    <property type="entry name" value="4pyrrol_synth_uPrphyn_synth"/>
</dbReference>
<dbReference type="GO" id="GO:0004852">
    <property type="term" value="F:uroporphyrinogen-III synthase activity"/>
    <property type="evidence" value="ECO:0007669"/>
    <property type="project" value="UniProtKB-UniRule"/>
</dbReference>
<evidence type="ECO:0000256" key="7">
    <source>
        <dbReference type="ARBA" id="ARBA00040167"/>
    </source>
</evidence>
<evidence type="ECO:0000256" key="3">
    <source>
        <dbReference type="ARBA" id="ARBA00013109"/>
    </source>
</evidence>
<name>A0A4D7QEQ0_9HYPH</name>
<comment type="pathway">
    <text evidence="1 9">Porphyrin-containing compound metabolism; protoporphyrin-IX biosynthesis; coproporphyrinogen-III from 5-aminolevulinate: step 3/4.</text>
</comment>
<dbReference type="Pfam" id="PF02602">
    <property type="entry name" value="HEM4"/>
    <property type="match status" value="1"/>
</dbReference>
<dbReference type="GO" id="GO:0006782">
    <property type="term" value="P:protoporphyrinogen IX biosynthetic process"/>
    <property type="evidence" value="ECO:0007669"/>
    <property type="project" value="UniProtKB-UniRule"/>
</dbReference>
<comment type="function">
    <text evidence="6 9">Catalyzes cyclization of the linear tetrapyrrole, hydroxymethylbilane, to the macrocyclic uroporphyrinogen III.</text>
</comment>
<evidence type="ECO:0000256" key="6">
    <source>
        <dbReference type="ARBA" id="ARBA00037589"/>
    </source>
</evidence>